<proteinExistence type="predicted"/>
<accession>A0ACB8SRB3</accession>
<protein>
    <submittedName>
        <fullName evidence="1">Uncharacterized protein</fullName>
    </submittedName>
</protein>
<sequence length="2171" mass="241658">MYRILDLTSEEGSGGLVDKIIIAQESLQEFINTLSPGAYASLTRVDYKALDRLMIKPTGIYGSKEEIVRFLRSIGAADEMLARRLLSTRDDNSGGSGPELRSGLYIIRSSIPKATDEQVYVLYWPEDTTWNDSAVSSIRRNRATFMRYLTKICDQVVSLISADHSETLVWKDDHDDDDDDDGSMDIENDDSDRLFTFEVAKTNEQEENVTSRQGFTITSQSITKREPPRECKADPANFTPVLLRGEKVQGFFVPIFIPSEINRKRFYNQDTSKFQIKESLVLSEGLDDAGLTGLLICGLDKRFPIESAEWTNAKKAQSSKSKTNLQKEEKIVLERLERQEKQLNDDLREAVVDEVMKIFPCVSILCGSSPAGSDEIMDDDSDATSSRAKRLSTLQKIYPSVVHAFTAIINDAKLDVIKGREFRALKEKLMAAQFLLHKHKDLEPSKRRTLVDTIFAEGNMRGVPNLLSPSGRDSERKPGLFRTLLALVSNSDVPRDDAEAVVREAKEIASRTSDTAFLSSLKTVPDADLQPAISDVENEAYIQLAQAIDHQAKKLAAKVGSIQQSVCVAQVRSEIESEEEKVQADLRVEFIRKVNVSSQASTGHCVYIERLEVFKNYYSSFESYRLSGRRESPQTPEIEYRVHVLNLSADDMQASQLDPTFVATPRVNERLSHSFRLPIETTIRYAHLLENDRILLVLVEGERIAIYFERLSAIDGTIKRKKWAKQLYLDKTGADFLVTFDEAKRMLCVCASTKLQIHNFVFDENYATLQAQGSAINLVAWYNASAKIVHACFVSGSEEILLIDSGANARIFSLITMQFRPASLQFDRVPTAIYSSPDESCLITSQLEESGLRLTAYHWGTFGSTEGIQIPTPGFPIEEAVLTSLVKRSSVHLVALDVSAHRCQSVALDITRKVTEFQFKAKGGQGSSAETGPQTVHNCLIDCHGEVWTRFPVLPAVRRRTITSSSERHRKRLTFVTDDNMRPFQSYFSDMISTFERTTRKPTGQELSSIQVSATDFRTFQTDVAEDANWDVSRYRLGEWLADMLCLIPIQIAVCRENRFVPLKDGMSSAALERALLGAEVNRIVDSLSLGWYESIFQSYLANMPVRVVSSMGEQSVGKSYALNHMVDTSFAGSAMRTTEGVWMSVTPTDEALIVALDFEGVHSVERSTQEDTLLVLFNTAISNLVLFRNNFALSRDITDLFQSFQASSSVLDPAANPSLFQSTLVIIIKARELDSLRKQDVVDSDKAEVNREFSLKFQKIVQEEQDSNFISRLHAGKLNIIPWPVIESKDFYKLFPTLKRRLDQQKLTHHAAGEFLHTLKTLMAKLKANDWGALSQTMAAHRAKSLQSLLPIALETGFSEIEPEPVPLKNLDMDTVIDLPDTPARFFLTGLGIHPELRERRLSSLQQSWDQFSSRQLVPDVDWTSELSLYLNSLVDMRVEHVREWMASNLSRFQASHASVEELRRSSDSAFIDLRTNVQICKAPCTTCNLLCISSRQHEGPHDCHTNHTCSHSCSFCIEDSGEGKPCSMPAGHPGKHICTVNLHLCGEPCNLIGKQGCLEECTKVVDHAEEEHMCSAPVHMCGEPCALKGIRSPNGRTYTCPDKCRKPRQPHTEHACDSRLCPVSCQLCKRLCTRGHLHGRTASEAHLCGEEHTCTQNCSAKGACEINTLPQSIEATFTGRHETFQYTKVVVVRDERLTVSSDSKRLPCIKVIQPGDTTHAGPHIHSNEKNPFHFCEERCKSCGYLCTLPLGHAQQEHETSHGSMSSTRWAVDGPDGTTLELDGHKFSSNDEGAPMMCNIVCSSMGRHTHIDYCRAQDGAPCDGPDVQHIKTKLTPNPDRAKDNITHSLHWRRMGKLRGYPYSRDEQATFAKCDAMCSGTEHAATARSPAAPSYCTSPMFHAPANPNSTPSGLGYISNDGHTFACKNPVVLQQAFHVIFVIDRSGSMSLDDRRPLPNAPATATIRQHADNRLGAVYSALYSFWSARHAAVTQGPSGAAARRDSYSVLLFDHTIATGLVNDFASSPDQLLAAVLRYRADGGTNFTLALQHARAVMEQNWSTERTPIMIFLSDGECSVADQAVHDLGRSAVSLGKPLSFHAVSFGPDSTTSSLRRMAQIALEVQNNAPRDPLLPATATVPSSYSQALDTIRLAETFLGIAESLRKPRGSLLH</sequence>
<keyword evidence="2" id="KW-1185">Reference proteome</keyword>
<name>A0ACB8SRB3_9AGAM</name>
<gene>
    <name evidence="1" type="ORF">BV25DRAFT_1964893</name>
</gene>
<organism evidence="1 2">
    <name type="scientific">Artomyces pyxidatus</name>
    <dbReference type="NCBI Taxonomy" id="48021"/>
    <lineage>
        <taxon>Eukaryota</taxon>
        <taxon>Fungi</taxon>
        <taxon>Dikarya</taxon>
        <taxon>Basidiomycota</taxon>
        <taxon>Agaricomycotina</taxon>
        <taxon>Agaricomycetes</taxon>
        <taxon>Russulales</taxon>
        <taxon>Auriscalpiaceae</taxon>
        <taxon>Artomyces</taxon>
    </lineage>
</organism>
<evidence type="ECO:0000313" key="2">
    <source>
        <dbReference type="Proteomes" id="UP000814140"/>
    </source>
</evidence>
<comment type="caution">
    <text evidence="1">The sequence shown here is derived from an EMBL/GenBank/DDBJ whole genome shotgun (WGS) entry which is preliminary data.</text>
</comment>
<reference evidence="1" key="2">
    <citation type="journal article" date="2022" name="New Phytol.">
        <title>Evolutionary transition to the ectomycorrhizal habit in the genomes of a hyperdiverse lineage of mushroom-forming fungi.</title>
        <authorList>
            <person name="Looney B."/>
            <person name="Miyauchi S."/>
            <person name="Morin E."/>
            <person name="Drula E."/>
            <person name="Courty P.E."/>
            <person name="Kohler A."/>
            <person name="Kuo A."/>
            <person name="LaButti K."/>
            <person name="Pangilinan J."/>
            <person name="Lipzen A."/>
            <person name="Riley R."/>
            <person name="Andreopoulos W."/>
            <person name="He G."/>
            <person name="Johnson J."/>
            <person name="Nolan M."/>
            <person name="Tritt A."/>
            <person name="Barry K.W."/>
            <person name="Grigoriev I.V."/>
            <person name="Nagy L.G."/>
            <person name="Hibbett D."/>
            <person name="Henrissat B."/>
            <person name="Matheny P.B."/>
            <person name="Labbe J."/>
            <person name="Martin F.M."/>
        </authorList>
    </citation>
    <scope>NUCLEOTIDE SEQUENCE</scope>
    <source>
        <strain evidence="1">HHB10654</strain>
    </source>
</reference>
<dbReference type="EMBL" id="MU277234">
    <property type="protein sequence ID" value="KAI0058500.1"/>
    <property type="molecule type" value="Genomic_DNA"/>
</dbReference>
<reference evidence="1" key="1">
    <citation type="submission" date="2021-03" db="EMBL/GenBank/DDBJ databases">
        <authorList>
            <consortium name="DOE Joint Genome Institute"/>
            <person name="Ahrendt S."/>
            <person name="Looney B.P."/>
            <person name="Miyauchi S."/>
            <person name="Morin E."/>
            <person name="Drula E."/>
            <person name="Courty P.E."/>
            <person name="Chicoki N."/>
            <person name="Fauchery L."/>
            <person name="Kohler A."/>
            <person name="Kuo A."/>
            <person name="Labutti K."/>
            <person name="Pangilinan J."/>
            <person name="Lipzen A."/>
            <person name="Riley R."/>
            <person name="Andreopoulos W."/>
            <person name="He G."/>
            <person name="Johnson J."/>
            <person name="Barry K.W."/>
            <person name="Grigoriev I.V."/>
            <person name="Nagy L."/>
            <person name="Hibbett D."/>
            <person name="Henrissat B."/>
            <person name="Matheny P.B."/>
            <person name="Labbe J."/>
            <person name="Martin F."/>
        </authorList>
    </citation>
    <scope>NUCLEOTIDE SEQUENCE</scope>
    <source>
        <strain evidence="1">HHB10654</strain>
    </source>
</reference>
<dbReference type="Proteomes" id="UP000814140">
    <property type="component" value="Unassembled WGS sequence"/>
</dbReference>
<evidence type="ECO:0000313" key="1">
    <source>
        <dbReference type="EMBL" id="KAI0058500.1"/>
    </source>
</evidence>